<dbReference type="PANTHER" id="PTHR33116">
    <property type="entry name" value="REVERSE TRANSCRIPTASE ZINC-BINDING DOMAIN-CONTAINING PROTEIN-RELATED-RELATED"/>
    <property type="match status" value="1"/>
</dbReference>
<dbReference type="EMBL" id="QGNW01000076">
    <property type="protein sequence ID" value="RVX01293.1"/>
    <property type="molecule type" value="Genomic_DNA"/>
</dbReference>
<name>A0A438IX67_VITVI</name>
<evidence type="ECO:0000313" key="2">
    <source>
        <dbReference type="EMBL" id="RVX01293.1"/>
    </source>
</evidence>
<proteinExistence type="predicted"/>
<sequence length="334" mass="38171">MMEKVVSKYQNAFVEGKKILNAVLIANESSRGLRQGDLVSPYLFVLAIEMLSCLLGRAREGGFLSDFKVLGRNGEGLEISYLLFREDTLVFYKSELIPIGRVSNVMELTSIFGCKVGVLPTTYFGLPLGAAHNSVVVWDGVEERRLNSLNKALCKWIWRFAKERDAFWREVICGKFGELEGSWCSKEVRGSYGVGLWKAIRLYGRGGWNPSFSRLLNDWEIETVECFLSRIQDNVVVEEREDEATWGKVLTLDQLQRRGWSLANKCSLCYAHEESIDHMLLHCGKARLWEVLFSLFRVCWVIQASVRETLLGWQGSFIGRKRKKVWSATPLCLF</sequence>
<comment type="caution">
    <text evidence="2">The sequence shown here is derived from an EMBL/GenBank/DDBJ whole genome shotgun (WGS) entry which is preliminary data.</text>
</comment>
<dbReference type="AlphaFoldDB" id="A0A438IX67"/>
<protein>
    <recommendedName>
        <fullName evidence="1">Reverse transcriptase zinc-binding domain-containing protein</fullName>
    </recommendedName>
</protein>
<dbReference type="InterPro" id="IPR026960">
    <property type="entry name" value="RVT-Znf"/>
</dbReference>
<dbReference type="Proteomes" id="UP000288805">
    <property type="component" value="Unassembled WGS sequence"/>
</dbReference>
<reference evidence="2 3" key="1">
    <citation type="journal article" date="2018" name="PLoS Genet.">
        <title>Population sequencing reveals clonal diversity and ancestral inbreeding in the grapevine cultivar Chardonnay.</title>
        <authorList>
            <person name="Roach M.J."/>
            <person name="Johnson D.L."/>
            <person name="Bohlmann J."/>
            <person name="van Vuuren H.J."/>
            <person name="Jones S.J."/>
            <person name="Pretorius I.S."/>
            <person name="Schmidt S.A."/>
            <person name="Borneman A.R."/>
        </authorList>
    </citation>
    <scope>NUCLEOTIDE SEQUENCE [LARGE SCALE GENOMIC DNA]</scope>
    <source>
        <strain evidence="3">cv. Chardonnay</strain>
        <tissue evidence="2">Leaf</tissue>
    </source>
</reference>
<organism evidence="2 3">
    <name type="scientific">Vitis vinifera</name>
    <name type="common">Grape</name>
    <dbReference type="NCBI Taxonomy" id="29760"/>
    <lineage>
        <taxon>Eukaryota</taxon>
        <taxon>Viridiplantae</taxon>
        <taxon>Streptophyta</taxon>
        <taxon>Embryophyta</taxon>
        <taxon>Tracheophyta</taxon>
        <taxon>Spermatophyta</taxon>
        <taxon>Magnoliopsida</taxon>
        <taxon>eudicotyledons</taxon>
        <taxon>Gunneridae</taxon>
        <taxon>Pentapetalae</taxon>
        <taxon>rosids</taxon>
        <taxon>Vitales</taxon>
        <taxon>Vitaceae</taxon>
        <taxon>Viteae</taxon>
        <taxon>Vitis</taxon>
    </lineage>
</organism>
<evidence type="ECO:0000313" key="3">
    <source>
        <dbReference type="Proteomes" id="UP000288805"/>
    </source>
</evidence>
<dbReference type="PANTHER" id="PTHR33116:SF78">
    <property type="entry name" value="OS12G0587133 PROTEIN"/>
    <property type="match status" value="1"/>
</dbReference>
<accession>A0A438IX67</accession>
<evidence type="ECO:0000259" key="1">
    <source>
        <dbReference type="Pfam" id="PF13966"/>
    </source>
</evidence>
<gene>
    <name evidence="2" type="ORF">CK203_031217</name>
</gene>
<feature type="domain" description="Reverse transcriptase zinc-binding" evidence="1">
    <location>
        <begin position="244"/>
        <end position="289"/>
    </location>
</feature>
<dbReference type="Pfam" id="PF13966">
    <property type="entry name" value="zf-RVT"/>
    <property type="match status" value="1"/>
</dbReference>